<keyword evidence="2" id="KW-0812">Transmembrane</keyword>
<keyword evidence="2" id="KW-0472">Membrane</keyword>
<feature type="domain" description="VWFA" evidence="3">
    <location>
        <begin position="1013"/>
        <end position="1247"/>
    </location>
</feature>
<dbReference type="EMBL" id="CP036525">
    <property type="protein sequence ID" value="QDT03957.1"/>
    <property type="molecule type" value="Genomic_DNA"/>
</dbReference>
<organism evidence="4 5">
    <name type="scientific">Rubripirellula lacrimiformis</name>
    <dbReference type="NCBI Taxonomy" id="1930273"/>
    <lineage>
        <taxon>Bacteria</taxon>
        <taxon>Pseudomonadati</taxon>
        <taxon>Planctomycetota</taxon>
        <taxon>Planctomycetia</taxon>
        <taxon>Pirellulales</taxon>
        <taxon>Pirellulaceae</taxon>
        <taxon>Rubripirellula</taxon>
    </lineage>
</organism>
<evidence type="ECO:0000313" key="5">
    <source>
        <dbReference type="Proteomes" id="UP000318538"/>
    </source>
</evidence>
<dbReference type="CDD" id="cd00198">
    <property type="entry name" value="vWFA"/>
    <property type="match status" value="1"/>
</dbReference>
<evidence type="ECO:0000256" key="2">
    <source>
        <dbReference type="SAM" id="Phobius"/>
    </source>
</evidence>
<keyword evidence="5" id="KW-1185">Reference proteome</keyword>
<sequence>MMFLIQKPIAAISERRRLGAQRLALFGQGSGRRLGLKLLLCLIALIVIGGSFVASVLSRPVRTPILTLAGVYGPEWDLNSWVAEDLDAIGTLSQGTFSVGELPSIDQMAGGFWDQTDERIRAALAACPSDRPLTFYVNLHGAVDDDGRACWIPPNGLVADATTWFPIQDFLDHVAQLQTRDEFRPVVLLLECGRLRAHWPAGISENQFDDRLTEALASHSRSYPQSNVTILSSVSRGQRSLFSRLGDGDVFTRFVVDGLFGAADGCEPKKKADGYVDIDELHRYVRQQVGGWAQQHRGVDQTPTLHRVGSSQPFVIDRVTRRHRKASHPTPAPSKDDLQRLRTAVESVVAMRDMRPIAVDAHAWSQIQRTLHSIAQSVYGGNAVRQSSDRWYSRLERQLQSLRQEIAMRASESSHWADIEMNRSAHRIWSTIAKQPTRSTAEDMVDGVDHDKTMPVPMLYALLANGRERENRSDDKEQNLNGLGKNERSQKEFDFWRDPDLIRRVAVAQAGWLETTLGLPDGLFPAADQISTLVHDHRRRLADTILASGSPGDQTFEEVLSEFESSAKTASAALSELTLAWEIRAQSFLELPYLIQVINEVTVPSHSEHSQQDDLASIDDVMRLDTLLNQFIDQQQPWTSTLRDQIAIASKRSRDFLQHLSGARESTLMSMSGSSVQGSSLSMGAMAGTMSSANRCRLIASDPSQEMRVEEQLRQLDRELSRQPVKPLLVTSDPVGQTSEPVSDGFLAVLLGLDPDTTGDAQVRKQLRDLASLAGLDAGARHESRRVVSIIVNEHFSSVISANQKAQRQSRLASRINEVLDDFWFAPSSDGTAYFDQTSQALLTLADSETIETSDWKTARRSVNDKLIARRLASKNGLVIRASSTPSFVTLKQQSVSVSLDRSAGQGELPSGTAALSIRPSGAGSSLTNRPIAIRESGLVPAPRQTQTVASTNELTLTTQRTDHSVAEINFRGNRYQSSVMSSGTAFGVTTNGQPNTTGAEITIRDAMDAGRAVSFVLDCSASMNDPLKAELGIASQSTTAANKFDAARSALYEMMRRMQPSAAQVGLVMYGHRMAISGDERFAENNGLVLQKRYHQRFPFSPSIQPFEDVEIALATGRFDTVELELARQHLDAAVPWGQTPLYLAISKAIDDVSRSGDGVTKDIIVVSDGRNYQFNPTADTVFTLDQLIVQANEQDVRVHVIGFGVPTAEAATAAFEFETLASGTGGESVNDVKDATELLRRMEQLSSSESFKIKLPDGTERSGRFSETLRLPTVKDINTPVSVTISGVSTEIVISPGDRLELVANQMQHLLRSPPYLAGAPVFRPFATAEDHSASVRIGVDTPLLNQNDCRFRISLQRGDQQVSDRPKAMWVEIVPVDGETSVDAGSDQRVAYRTSQFEWLAKRPCPVAQFVCLGWPSDATGYQLNAWCVAESPASDPITLDTVSTEGQMRRLAGFDGVTYQVYRSADAIQIGFEYAKSDSVDLDAMMVVNLKDGDIASADHWYDDGGKHSFHVFRFAAAADAAKFELETIADLKKRSVHTVDPVQGSMVPNVATLSATTTSGVR</sequence>
<evidence type="ECO:0000313" key="4">
    <source>
        <dbReference type="EMBL" id="QDT03957.1"/>
    </source>
</evidence>
<protein>
    <recommendedName>
        <fullName evidence="3">VWFA domain-containing protein</fullName>
    </recommendedName>
</protein>
<feature type="transmembrane region" description="Helical" evidence="2">
    <location>
        <begin position="38"/>
        <end position="57"/>
    </location>
</feature>
<evidence type="ECO:0000259" key="3">
    <source>
        <dbReference type="PROSITE" id="PS50234"/>
    </source>
</evidence>
<keyword evidence="2" id="KW-1133">Transmembrane helix</keyword>
<gene>
    <name evidence="4" type="ORF">K227x_23430</name>
</gene>
<dbReference type="SUPFAM" id="SSF53300">
    <property type="entry name" value="vWA-like"/>
    <property type="match status" value="1"/>
</dbReference>
<name>A0A517N9Z6_9BACT</name>
<dbReference type="InterPro" id="IPR002035">
    <property type="entry name" value="VWF_A"/>
</dbReference>
<dbReference type="RefSeq" id="WP_246146735.1">
    <property type="nucleotide sequence ID" value="NZ_CP036525.1"/>
</dbReference>
<dbReference type="KEGG" id="rlc:K227x_23430"/>
<evidence type="ECO:0000256" key="1">
    <source>
        <dbReference type="SAM" id="MobiDB-lite"/>
    </source>
</evidence>
<dbReference type="SMART" id="SM00327">
    <property type="entry name" value="VWA"/>
    <property type="match status" value="1"/>
</dbReference>
<dbReference type="PROSITE" id="PS50234">
    <property type="entry name" value="VWFA"/>
    <property type="match status" value="1"/>
</dbReference>
<feature type="region of interest" description="Disordered" evidence="1">
    <location>
        <begin position="902"/>
        <end position="928"/>
    </location>
</feature>
<dbReference type="Proteomes" id="UP000318538">
    <property type="component" value="Chromosome"/>
</dbReference>
<dbReference type="Gene3D" id="3.40.50.410">
    <property type="entry name" value="von Willebrand factor, type A domain"/>
    <property type="match status" value="1"/>
</dbReference>
<dbReference type="InterPro" id="IPR036465">
    <property type="entry name" value="vWFA_dom_sf"/>
</dbReference>
<reference evidence="4 5" key="1">
    <citation type="submission" date="2019-02" db="EMBL/GenBank/DDBJ databases">
        <title>Deep-cultivation of Planctomycetes and their phenomic and genomic characterization uncovers novel biology.</title>
        <authorList>
            <person name="Wiegand S."/>
            <person name="Jogler M."/>
            <person name="Boedeker C."/>
            <person name="Pinto D."/>
            <person name="Vollmers J."/>
            <person name="Rivas-Marin E."/>
            <person name="Kohn T."/>
            <person name="Peeters S.H."/>
            <person name="Heuer A."/>
            <person name="Rast P."/>
            <person name="Oberbeckmann S."/>
            <person name="Bunk B."/>
            <person name="Jeske O."/>
            <person name="Meyerdierks A."/>
            <person name="Storesund J.E."/>
            <person name="Kallscheuer N."/>
            <person name="Luecker S."/>
            <person name="Lage O.M."/>
            <person name="Pohl T."/>
            <person name="Merkel B.J."/>
            <person name="Hornburger P."/>
            <person name="Mueller R.-W."/>
            <person name="Bruemmer F."/>
            <person name="Labrenz M."/>
            <person name="Spormann A.M."/>
            <person name="Op den Camp H."/>
            <person name="Overmann J."/>
            <person name="Amann R."/>
            <person name="Jetten M.S.M."/>
            <person name="Mascher T."/>
            <person name="Medema M.H."/>
            <person name="Devos D.P."/>
            <person name="Kaster A.-K."/>
            <person name="Ovreas L."/>
            <person name="Rohde M."/>
            <person name="Galperin M.Y."/>
            <person name="Jogler C."/>
        </authorList>
    </citation>
    <scope>NUCLEOTIDE SEQUENCE [LARGE SCALE GENOMIC DNA]</scope>
    <source>
        <strain evidence="4 5">K22_7</strain>
    </source>
</reference>
<accession>A0A517N9Z6</accession>
<proteinExistence type="predicted"/>